<protein>
    <recommendedName>
        <fullName evidence="1">GerMN domain-containing protein</fullName>
    </recommendedName>
</protein>
<dbReference type="Pfam" id="PF10647">
    <property type="entry name" value="Gmad1"/>
    <property type="match status" value="1"/>
</dbReference>
<reference evidence="2 3" key="1">
    <citation type="submission" date="2019-03" db="EMBL/GenBank/DDBJ databases">
        <title>Genomics of glacier-inhabiting Cryobacterium strains.</title>
        <authorList>
            <person name="Liu Q."/>
            <person name="Xin Y.-H."/>
        </authorList>
    </citation>
    <scope>NUCLEOTIDE SEQUENCE [LARGE SCALE GENOMIC DNA]</scope>
    <source>
        <strain evidence="2 3">CGMCC 1.10440</strain>
    </source>
</reference>
<dbReference type="SMART" id="SM00909">
    <property type="entry name" value="Germane"/>
    <property type="match status" value="1"/>
</dbReference>
<evidence type="ECO:0000313" key="2">
    <source>
        <dbReference type="EMBL" id="TFB79436.1"/>
    </source>
</evidence>
<keyword evidence="3" id="KW-1185">Reference proteome</keyword>
<organism evidence="2 3">
    <name type="scientific">Terrimesophilobacter mesophilus</name>
    <dbReference type="NCBI Taxonomy" id="433647"/>
    <lineage>
        <taxon>Bacteria</taxon>
        <taxon>Bacillati</taxon>
        <taxon>Actinomycetota</taxon>
        <taxon>Actinomycetes</taxon>
        <taxon>Micrococcales</taxon>
        <taxon>Microbacteriaceae</taxon>
        <taxon>Terrimesophilobacter</taxon>
    </lineage>
</organism>
<accession>A0A4R8VAR9</accession>
<evidence type="ECO:0000259" key="1">
    <source>
        <dbReference type="SMART" id="SM00909"/>
    </source>
</evidence>
<dbReference type="Pfam" id="PF25976">
    <property type="entry name" value="LpqB_N"/>
    <property type="match status" value="1"/>
</dbReference>
<dbReference type="InterPro" id="IPR059026">
    <property type="entry name" value="LpqB_N"/>
</dbReference>
<dbReference type="InterPro" id="IPR019606">
    <property type="entry name" value="GerMN"/>
</dbReference>
<sequence>MTGRTSGRRDRGARLVAAGVIAVLSFALAACGGIPTSGGVQAGDPFTDEPTGDFIFNPLGPAKDADQRAILEGFVAAFTGPQGDYDVARKFLSSDFKKEWDPRQSVFIRTGSPTISTVDSKTMDYTFTTSAQLDEFGAYSSASLATQTLQFQFVKEKDQWRISQAPPGIVLPLSTFLTIFSKHALYFYDLSLRYLVPDERWFPGGTTATRIVSALLAGPPEWLKGAVVSQFPDGSQLTPGTTVSIDSTVAQVDLTTEAAGADTRQRQLMQLQLSESLASVPGIASVEISVADSILAIRPLGSDSPVVQRSVDQRPLVLAEGAFGYLAAGEVSQISGVSSKIVALSPLAVSTGVGVAAAAVLNADGVFLVRAGDSDPKKLDDRGGLIAPSIDDFGFVWSVQKSSPHSIVAFDFNGDAHPVAASLPAGARIVSLDIAQDNSRVAILLDTPAGPRLIVSAIIRDASHGYIPTSIGPSVLDAHIDSDDAIDAAWIDQSSIATLTASDGVALVTAFEVGGQQTSLGRPSPSVAIVGGNGKTGLRVLSADKHLQSPRGSGWQSATPKVDLIATQR</sequence>
<dbReference type="Proteomes" id="UP000298488">
    <property type="component" value="Unassembled WGS sequence"/>
</dbReference>
<dbReference type="EMBL" id="SOFI01000003">
    <property type="protein sequence ID" value="TFB79436.1"/>
    <property type="molecule type" value="Genomic_DNA"/>
</dbReference>
<dbReference type="Pfam" id="PF10646">
    <property type="entry name" value="Germane"/>
    <property type="match status" value="1"/>
</dbReference>
<dbReference type="OrthoDB" id="3226781at2"/>
<dbReference type="PROSITE" id="PS51257">
    <property type="entry name" value="PROKAR_LIPOPROTEIN"/>
    <property type="match status" value="1"/>
</dbReference>
<dbReference type="AlphaFoldDB" id="A0A4R8VAR9"/>
<gene>
    <name evidence="2" type="ORF">E3N84_04840</name>
</gene>
<feature type="domain" description="GerMN" evidence="1">
    <location>
        <begin position="208"/>
        <end position="299"/>
    </location>
</feature>
<dbReference type="InterPro" id="IPR018910">
    <property type="entry name" value="LpqB_C"/>
</dbReference>
<proteinExistence type="predicted"/>
<comment type="caution">
    <text evidence="2">The sequence shown here is derived from an EMBL/GenBank/DDBJ whole genome shotgun (WGS) entry which is preliminary data.</text>
</comment>
<dbReference type="RefSeq" id="WP_104095308.1">
    <property type="nucleotide sequence ID" value="NZ_JACHBP010000001.1"/>
</dbReference>
<evidence type="ECO:0000313" key="3">
    <source>
        <dbReference type="Proteomes" id="UP000298488"/>
    </source>
</evidence>
<name>A0A4R8VAR9_9MICO</name>